<feature type="region of interest" description="Disordered" evidence="1">
    <location>
        <begin position="29"/>
        <end position="169"/>
    </location>
</feature>
<keyword evidence="3" id="KW-1185">Reference proteome</keyword>
<feature type="compositionally biased region" description="Basic residues" evidence="1">
    <location>
        <begin position="158"/>
        <end position="168"/>
    </location>
</feature>
<protein>
    <submittedName>
        <fullName evidence="2">Uncharacterized protein</fullName>
    </submittedName>
</protein>
<evidence type="ECO:0000313" key="2">
    <source>
        <dbReference type="EMBL" id="KAF4630924.1"/>
    </source>
</evidence>
<feature type="compositionally biased region" description="Low complexity" evidence="1">
    <location>
        <begin position="115"/>
        <end position="130"/>
    </location>
</feature>
<dbReference type="Proteomes" id="UP000566819">
    <property type="component" value="Unassembled WGS sequence"/>
</dbReference>
<gene>
    <name evidence="2" type="ORF">G7Y89_g7211</name>
</gene>
<evidence type="ECO:0000256" key="1">
    <source>
        <dbReference type="SAM" id="MobiDB-lite"/>
    </source>
</evidence>
<organism evidence="2 3">
    <name type="scientific">Cudoniella acicularis</name>
    <dbReference type="NCBI Taxonomy" id="354080"/>
    <lineage>
        <taxon>Eukaryota</taxon>
        <taxon>Fungi</taxon>
        <taxon>Dikarya</taxon>
        <taxon>Ascomycota</taxon>
        <taxon>Pezizomycotina</taxon>
        <taxon>Leotiomycetes</taxon>
        <taxon>Helotiales</taxon>
        <taxon>Tricladiaceae</taxon>
        <taxon>Cudoniella</taxon>
    </lineage>
</organism>
<sequence>MHAMTCGGSISEIREGVLESQDLLRKLEKSTQKLSAKSSKRKSGTMQSDGHRTTVVNAQGDVSGAGEGSSSKTSEPPAKRRFLSPKQVDYQTPDSSLAHARDRRPGTSLPSPQESTSRARSTRSPSVTSSWWKLDLRSPPRTPTRNSKTLEAAESRNIRHKDRRKVSKAKTPVQARMYIVHTSLVVQLLSENIISFLAKDHDAIKPTKMQDLGANKPDTNPSAATDDIDVIHGSAIPAPTPTGLIQHSPTDTETLSDNSSTVVFTVIGKNSSAPVPTQSNTKTTDQKTASPLLPHRWSEQEIDSGDNITDEDAFKVKVTGPQLRQRSATEIDARRHRIPRGYSLKNWDPEEDPILLLGSVFHASSLGKWIIDWTYHHHGAESPQAKLAKELKILLTDLFSKVKRAEESIPVIRDEENREIIVDFIEAGERLTARLRRLLKACEAPMLIAGENGGEEKDKLGKTAGVEFVDTIFGEQLELQTTQSFMEATRLWNLRFDANCEDVLRDPLLDSFGNAVACYKVGGDFKSYEKIQHHLRNARSGT</sequence>
<comment type="caution">
    <text evidence="2">The sequence shown here is derived from an EMBL/GenBank/DDBJ whole genome shotgun (WGS) entry which is preliminary data.</text>
</comment>
<dbReference type="OrthoDB" id="5398854at2759"/>
<name>A0A8H4RLL9_9HELO</name>
<evidence type="ECO:0000313" key="3">
    <source>
        <dbReference type="Proteomes" id="UP000566819"/>
    </source>
</evidence>
<dbReference type="AlphaFoldDB" id="A0A8H4RLL9"/>
<accession>A0A8H4RLL9</accession>
<dbReference type="EMBL" id="JAAMPI010000496">
    <property type="protein sequence ID" value="KAF4630924.1"/>
    <property type="molecule type" value="Genomic_DNA"/>
</dbReference>
<proteinExistence type="predicted"/>
<reference evidence="2 3" key="1">
    <citation type="submission" date="2020-03" db="EMBL/GenBank/DDBJ databases">
        <title>Draft Genome Sequence of Cudoniella acicularis.</title>
        <authorList>
            <person name="Buettner E."/>
            <person name="Kellner H."/>
        </authorList>
    </citation>
    <scope>NUCLEOTIDE SEQUENCE [LARGE SCALE GENOMIC DNA]</scope>
    <source>
        <strain evidence="2 3">DSM 108380</strain>
    </source>
</reference>